<gene>
    <name evidence="7" type="ORF">NDES1114_LOCUS14745</name>
</gene>
<evidence type="ECO:0000256" key="4">
    <source>
        <dbReference type="ARBA" id="ARBA00023136"/>
    </source>
</evidence>
<evidence type="ECO:0000259" key="6">
    <source>
        <dbReference type="Pfam" id="PF01490"/>
    </source>
</evidence>
<evidence type="ECO:0000256" key="2">
    <source>
        <dbReference type="ARBA" id="ARBA00022692"/>
    </source>
</evidence>
<keyword evidence="3 5" id="KW-1133">Transmembrane helix</keyword>
<protein>
    <recommendedName>
        <fullName evidence="6">Amino acid transporter transmembrane domain-containing protein</fullName>
    </recommendedName>
</protein>
<feature type="transmembrane region" description="Helical" evidence="5">
    <location>
        <begin position="129"/>
        <end position="151"/>
    </location>
</feature>
<evidence type="ECO:0000256" key="5">
    <source>
        <dbReference type="SAM" id="Phobius"/>
    </source>
</evidence>
<dbReference type="PANTHER" id="PTHR22950:SF649">
    <property type="entry name" value="ACID TRANSPORTER, PUTATIVE-RELATED"/>
    <property type="match status" value="1"/>
</dbReference>
<dbReference type="AlphaFoldDB" id="A0A7S1Q219"/>
<feature type="transmembrane region" description="Helical" evidence="5">
    <location>
        <begin position="419"/>
        <end position="445"/>
    </location>
</feature>
<dbReference type="GO" id="GO:0015179">
    <property type="term" value="F:L-amino acid transmembrane transporter activity"/>
    <property type="evidence" value="ECO:0007669"/>
    <property type="project" value="TreeGrafter"/>
</dbReference>
<dbReference type="EMBL" id="HBGF01022349">
    <property type="protein sequence ID" value="CAD9116028.1"/>
    <property type="molecule type" value="Transcribed_RNA"/>
</dbReference>
<keyword evidence="4 5" id="KW-0472">Membrane</keyword>
<feature type="transmembrane region" description="Helical" evidence="5">
    <location>
        <begin position="171"/>
        <end position="190"/>
    </location>
</feature>
<feature type="transmembrane region" description="Helical" evidence="5">
    <location>
        <begin position="359"/>
        <end position="379"/>
    </location>
</feature>
<organism evidence="7">
    <name type="scientific">Neobodo designis</name>
    <name type="common">Flagellated protozoan</name>
    <name type="synonym">Bodo designis</name>
    <dbReference type="NCBI Taxonomy" id="312471"/>
    <lineage>
        <taxon>Eukaryota</taxon>
        <taxon>Discoba</taxon>
        <taxon>Euglenozoa</taxon>
        <taxon>Kinetoplastea</taxon>
        <taxon>Metakinetoplastina</taxon>
        <taxon>Neobodonida</taxon>
        <taxon>Neobodo</taxon>
    </lineage>
</organism>
<feature type="transmembrane region" description="Helical" evidence="5">
    <location>
        <begin position="385"/>
        <end position="407"/>
    </location>
</feature>
<accession>A0A7S1Q219</accession>
<reference evidence="7" key="1">
    <citation type="submission" date="2021-01" db="EMBL/GenBank/DDBJ databases">
        <authorList>
            <person name="Corre E."/>
            <person name="Pelletier E."/>
            <person name="Niang G."/>
            <person name="Scheremetjew M."/>
            <person name="Finn R."/>
            <person name="Kale V."/>
            <person name="Holt S."/>
            <person name="Cochrane G."/>
            <person name="Meng A."/>
            <person name="Brown T."/>
            <person name="Cohen L."/>
        </authorList>
    </citation>
    <scope>NUCLEOTIDE SEQUENCE</scope>
    <source>
        <strain evidence="7">CCAP 1951/1</strain>
    </source>
</reference>
<name>A0A7S1Q219_NEODS</name>
<dbReference type="InterPro" id="IPR013057">
    <property type="entry name" value="AA_transpt_TM"/>
</dbReference>
<feature type="domain" description="Amino acid transporter transmembrane" evidence="6">
    <location>
        <begin position="54"/>
        <end position="442"/>
    </location>
</feature>
<dbReference type="GO" id="GO:0016020">
    <property type="term" value="C:membrane"/>
    <property type="evidence" value="ECO:0007669"/>
    <property type="project" value="UniProtKB-SubCell"/>
</dbReference>
<evidence type="ECO:0000256" key="1">
    <source>
        <dbReference type="ARBA" id="ARBA00004141"/>
    </source>
</evidence>
<dbReference type="Pfam" id="PF01490">
    <property type="entry name" value="Aa_trans"/>
    <property type="match status" value="1"/>
</dbReference>
<feature type="transmembrane region" description="Helical" evidence="5">
    <location>
        <begin position="316"/>
        <end position="338"/>
    </location>
</feature>
<evidence type="ECO:0000256" key="3">
    <source>
        <dbReference type="ARBA" id="ARBA00022989"/>
    </source>
</evidence>
<keyword evidence="2 5" id="KW-0812">Transmembrane</keyword>
<feature type="transmembrane region" description="Helical" evidence="5">
    <location>
        <begin position="273"/>
        <end position="296"/>
    </location>
</feature>
<sequence>MSDGQDAKLLYDGDETSVSMNADNVQGDESRPRADTENTIIDETNSGFAILRIGSWKAGAVNFAQSALGAGTLSMPYVMRRTGIVIGLLFLLFVGAVSSFTVRLLIMACNKLHVHTYEDLAEKIGGKPLRYVTAALVCLFSWGITISYVIAVGDIIHPLTKNFEHGRDFFQNKRATTVVFWGCFMLPLSLLRDITSLRYPSLFALVTLMYLILSMVIFAGTDKSAVWSDNVKYANFNVKMLEALPVLFFSYCCQCNSFEIYHEMRPGTVKRVGRAAMFAMLFATCCYGAAGVAGVAAFGDSTNSDILLSYTPTDHIYMIIAYLGFAFTITFSFPVCLFPMRDAMLQVLKLGNVYTCTTIQRIAVAGSLAASSLLIGLFVNKIVVVFDLVGGICGSSLAFTFPAIFALKSGAVTKENSGAPFYYLLWFIFGAGIFCGLFGTGISIYSMVEPSDSNSHHHHNGTVKTNFAGFAPVFN</sequence>
<feature type="transmembrane region" description="Helical" evidence="5">
    <location>
        <begin position="202"/>
        <end position="220"/>
    </location>
</feature>
<proteinExistence type="predicted"/>
<dbReference type="GO" id="GO:0005737">
    <property type="term" value="C:cytoplasm"/>
    <property type="evidence" value="ECO:0007669"/>
    <property type="project" value="TreeGrafter"/>
</dbReference>
<feature type="transmembrane region" description="Helical" evidence="5">
    <location>
        <begin position="84"/>
        <end position="108"/>
    </location>
</feature>
<comment type="subcellular location">
    <subcellularLocation>
        <location evidence="1">Membrane</location>
        <topology evidence="1">Multi-pass membrane protein</topology>
    </subcellularLocation>
</comment>
<evidence type="ECO:0000313" key="7">
    <source>
        <dbReference type="EMBL" id="CAD9116028.1"/>
    </source>
</evidence>
<dbReference type="PANTHER" id="PTHR22950">
    <property type="entry name" value="AMINO ACID TRANSPORTER"/>
    <property type="match status" value="1"/>
</dbReference>